<gene>
    <name evidence="1" type="primary">BRR1</name>
    <name evidence="1" type="ORF">FIM1_5114</name>
</gene>
<accession>A0ABX6F254</accession>
<dbReference type="Proteomes" id="UP000422736">
    <property type="component" value="Chromosome 8"/>
</dbReference>
<organism evidence="1 2">
    <name type="scientific">Kluyveromyces marxianus</name>
    <name type="common">Yeast</name>
    <name type="synonym">Candida kefyr</name>
    <dbReference type="NCBI Taxonomy" id="4911"/>
    <lineage>
        <taxon>Eukaryota</taxon>
        <taxon>Fungi</taxon>
        <taxon>Dikarya</taxon>
        <taxon>Ascomycota</taxon>
        <taxon>Saccharomycotina</taxon>
        <taxon>Saccharomycetes</taxon>
        <taxon>Saccharomycetales</taxon>
        <taxon>Saccharomycetaceae</taxon>
        <taxon>Kluyveromyces</taxon>
    </lineage>
</organism>
<proteinExistence type="predicted"/>
<dbReference type="PRINTS" id="PR02039">
    <property type="entry name" value="SPLICEFRBRR1"/>
</dbReference>
<sequence length="324" mass="37904">MVGVEQKQGPLDPVFGQHRVFSLSDEAVSQEAIKYLMDVRDEALHSASIYVKSHINNDQDEQVIGMVADTSDLKVKKRILDDSESINMWINELREEMAPLDETASEIVYTDEMLDILVYEIKKYLEEHPEEVNDSVRRVTKHVQPLSNPAYDVSSELVQNMVKKLKDKRFSDISFLKRYINRPTPIPTNFRQWFGHIKHNEPTRQFMLRLSFDDLMKIQGYMMQWIVSISKNKPDSKQLQKWLLYVWIFMPNELLSQQISQLRELGKKCRTNIKLNTDIEGLDMPKEIQDIPFPNQRSELNAVEITLAVIAHRYGQQDLLNDDH</sequence>
<dbReference type="Gene3D" id="1.20.58.1070">
    <property type="match status" value="1"/>
</dbReference>
<name>A0ABX6F254_KLUMA</name>
<protein>
    <submittedName>
        <fullName evidence="1">Pre-mRNA-splicing factor BRR1</fullName>
    </submittedName>
</protein>
<dbReference type="InterPro" id="IPR035426">
    <property type="entry name" value="Gemin2/Brr1"/>
</dbReference>
<reference evidence="1 2" key="1">
    <citation type="submission" date="2016-03" db="EMBL/GenBank/DDBJ databases">
        <title>How can Kluyveromyces marxianus grow so fast - potential evolutionary course in Saccharomyces Complex revealed by comparative genomics.</title>
        <authorList>
            <person name="Mo W."/>
            <person name="Lu W."/>
            <person name="Yang X."/>
            <person name="Qi J."/>
            <person name="Lv H."/>
        </authorList>
    </citation>
    <scope>NUCLEOTIDE SEQUENCE [LARGE SCALE GENOMIC DNA]</scope>
    <source>
        <strain evidence="1 2">FIM1</strain>
    </source>
</reference>
<dbReference type="InterPro" id="IPR023251">
    <property type="entry name" value="Brr1"/>
</dbReference>
<dbReference type="EMBL" id="CP015060">
    <property type="protein sequence ID" value="QGN17905.1"/>
    <property type="molecule type" value="Genomic_DNA"/>
</dbReference>
<keyword evidence="2" id="KW-1185">Reference proteome</keyword>
<dbReference type="Pfam" id="PF04938">
    <property type="entry name" value="SIP1"/>
    <property type="match status" value="1"/>
</dbReference>
<evidence type="ECO:0000313" key="2">
    <source>
        <dbReference type="Proteomes" id="UP000422736"/>
    </source>
</evidence>
<evidence type="ECO:0000313" key="1">
    <source>
        <dbReference type="EMBL" id="QGN17905.1"/>
    </source>
</evidence>